<organism evidence="1">
    <name type="scientific">uncultured Caudovirales phage</name>
    <dbReference type="NCBI Taxonomy" id="2100421"/>
    <lineage>
        <taxon>Viruses</taxon>
        <taxon>Duplodnaviria</taxon>
        <taxon>Heunggongvirae</taxon>
        <taxon>Uroviricota</taxon>
        <taxon>Caudoviricetes</taxon>
        <taxon>Peduoviridae</taxon>
        <taxon>Maltschvirus</taxon>
        <taxon>Maltschvirus maltsch</taxon>
    </lineage>
</organism>
<dbReference type="EMBL" id="LR796697">
    <property type="protein sequence ID" value="CAB4160463.1"/>
    <property type="molecule type" value="Genomic_DNA"/>
</dbReference>
<name>A0A6J5NNM8_9CAUD</name>
<dbReference type="GO" id="GO:0030246">
    <property type="term" value="F:carbohydrate binding"/>
    <property type="evidence" value="ECO:0007669"/>
    <property type="project" value="UniProtKB-KW"/>
</dbReference>
<sequence length="240" mass="26048">MSTVQGGQGNIVKDGLVLWLDAANPRSYAPPYNGTTWTDLAGTNNGTLVNGPTFNSSAGGSIVFDGVNDYINQSIYNPSELIPATSNNFSIDAWFYMTSNPTDTGFLIPGLFSIGQGSTSTFQFISFGPLPNRTLKLRWFDGTQNGKTGSTVLSLNQWYNITCSVAGGVILFYINSIIETSYTGNNLTNRTLVSNALYQLGDSYYGKFTGRIPIVKVYNRALSASEIQQNFNATRARFGV</sequence>
<evidence type="ECO:0000313" key="1">
    <source>
        <dbReference type="EMBL" id="CAB4160463.1"/>
    </source>
</evidence>
<keyword evidence="1" id="KW-0430">Lectin</keyword>
<dbReference type="SUPFAM" id="SSF49899">
    <property type="entry name" value="Concanavalin A-like lectins/glucanases"/>
    <property type="match status" value="1"/>
</dbReference>
<proteinExistence type="predicted"/>
<dbReference type="Pfam" id="PF13385">
    <property type="entry name" value="Laminin_G_3"/>
    <property type="match status" value="1"/>
</dbReference>
<reference evidence="1" key="1">
    <citation type="submission" date="2020-04" db="EMBL/GenBank/DDBJ databases">
        <authorList>
            <person name="Chiriac C."/>
            <person name="Salcher M."/>
            <person name="Ghai R."/>
            <person name="Kavagutti S V."/>
        </authorList>
    </citation>
    <scope>NUCLEOTIDE SEQUENCE</scope>
</reference>
<gene>
    <name evidence="1" type="ORF">UFOVP723_202</name>
</gene>
<dbReference type="InterPro" id="IPR013320">
    <property type="entry name" value="ConA-like_dom_sf"/>
</dbReference>
<dbReference type="Gene3D" id="2.60.120.200">
    <property type="match status" value="1"/>
</dbReference>
<accession>A0A6J5NNM8</accession>
<protein>
    <submittedName>
        <fullName evidence="1">Concanavalin A-like lectin/glucanases superfamily</fullName>
    </submittedName>
</protein>